<dbReference type="EMBL" id="KQ483448">
    <property type="protein sequence ID" value="KYP50840.1"/>
    <property type="molecule type" value="Genomic_DNA"/>
</dbReference>
<reference evidence="1" key="1">
    <citation type="journal article" date="2012" name="Nat. Biotechnol.">
        <title>Draft genome sequence of pigeonpea (Cajanus cajan), an orphan legume crop of resource-poor farmers.</title>
        <authorList>
            <person name="Varshney R.K."/>
            <person name="Chen W."/>
            <person name="Li Y."/>
            <person name="Bharti A.K."/>
            <person name="Saxena R.K."/>
            <person name="Schlueter J.A."/>
            <person name="Donoghue M.T."/>
            <person name="Azam S."/>
            <person name="Fan G."/>
            <person name="Whaley A.M."/>
            <person name="Farmer A.D."/>
            <person name="Sheridan J."/>
            <person name="Iwata A."/>
            <person name="Tuteja R."/>
            <person name="Penmetsa R.V."/>
            <person name="Wu W."/>
            <person name="Upadhyaya H.D."/>
            <person name="Yang S.P."/>
            <person name="Shah T."/>
            <person name="Saxena K.B."/>
            <person name="Michael T."/>
            <person name="McCombie W.R."/>
            <person name="Yang B."/>
            <person name="Zhang G."/>
            <person name="Yang H."/>
            <person name="Wang J."/>
            <person name="Spillane C."/>
            <person name="Cook D.R."/>
            <person name="May G.D."/>
            <person name="Xu X."/>
            <person name="Jackson S.A."/>
        </authorList>
    </citation>
    <scope>NUCLEOTIDE SEQUENCE [LARGE SCALE GENOMIC DNA]</scope>
</reference>
<protein>
    <submittedName>
        <fullName evidence="1">Uncharacterized protein</fullName>
    </submittedName>
</protein>
<dbReference type="Proteomes" id="UP000075243">
    <property type="component" value="Unassembled WGS sequence"/>
</dbReference>
<accession>A0A151S7Q2</accession>
<name>A0A151S7Q2_CAJCA</name>
<gene>
    <name evidence="1" type="ORF">KK1_027406</name>
</gene>
<evidence type="ECO:0000313" key="2">
    <source>
        <dbReference type="Proteomes" id="UP000075243"/>
    </source>
</evidence>
<organism evidence="1 2">
    <name type="scientific">Cajanus cajan</name>
    <name type="common">Pigeon pea</name>
    <name type="synonym">Cajanus indicus</name>
    <dbReference type="NCBI Taxonomy" id="3821"/>
    <lineage>
        <taxon>Eukaryota</taxon>
        <taxon>Viridiplantae</taxon>
        <taxon>Streptophyta</taxon>
        <taxon>Embryophyta</taxon>
        <taxon>Tracheophyta</taxon>
        <taxon>Spermatophyta</taxon>
        <taxon>Magnoliopsida</taxon>
        <taxon>eudicotyledons</taxon>
        <taxon>Gunneridae</taxon>
        <taxon>Pentapetalae</taxon>
        <taxon>rosids</taxon>
        <taxon>fabids</taxon>
        <taxon>Fabales</taxon>
        <taxon>Fabaceae</taxon>
        <taxon>Papilionoideae</taxon>
        <taxon>50 kb inversion clade</taxon>
        <taxon>NPAAA clade</taxon>
        <taxon>indigoferoid/millettioid clade</taxon>
        <taxon>Phaseoleae</taxon>
        <taxon>Cajanus</taxon>
    </lineage>
</organism>
<dbReference type="AlphaFoldDB" id="A0A151S7Q2"/>
<sequence>LQKRRTQGLYFNYDAKYHPGHKCQNPKFLLLMTDDHSEDPNPSETSPAVLFQLSSQAISGLLSLQTLRFKGSILGLPVSVLIDTSSSHNILQPQIAQHLHLFITPTPQFPYMVGNGSHIYCAGFALKFPYPYIHTHSPSLSTFYPFKAHPSISIYGW</sequence>
<proteinExistence type="predicted"/>
<keyword evidence="2" id="KW-1185">Reference proteome</keyword>
<feature type="non-terminal residue" evidence="1">
    <location>
        <position position="1"/>
    </location>
</feature>
<dbReference type="CDD" id="cd00303">
    <property type="entry name" value="retropepsin_like"/>
    <property type="match status" value="1"/>
</dbReference>
<evidence type="ECO:0000313" key="1">
    <source>
        <dbReference type="EMBL" id="KYP50840.1"/>
    </source>
</evidence>
<dbReference type="Gramene" id="C.cajan_27081.t">
    <property type="protein sequence ID" value="C.cajan_27081.t"/>
    <property type="gene ID" value="C.cajan_27081"/>
</dbReference>